<accession>A0A1Y1SIZ2</accession>
<feature type="region of interest" description="Disordered" evidence="1">
    <location>
        <begin position="40"/>
        <end position="86"/>
    </location>
</feature>
<name>A0A1Y1SIZ2_9GAMM</name>
<dbReference type="EMBL" id="AQQV01000001">
    <property type="protein sequence ID" value="ORE89169.1"/>
    <property type="molecule type" value="Genomic_DNA"/>
</dbReference>
<protein>
    <submittedName>
        <fullName evidence="3">Uncharacterized protein</fullName>
    </submittedName>
</protein>
<dbReference type="AlphaFoldDB" id="A0A1Y1SIZ2"/>
<sequence length="100" mass="10687">MDSIRLRHSLLGLAMASAVVAANPALAADEDVSATLAGMRSDAPAASQDSKPSRLSGLFGRKLERQKERVGQRADNEADQASDRAVDKTMDKVFNKIFGN</sequence>
<evidence type="ECO:0000313" key="4">
    <source>
        <dbReference type="Proteomes" id="UP000192342"/>
    </source>
</evidence>
<comment type="caution">
    <text evidence="3">The sequence shown here is derived from an EMBL/GenBank/DDBJ whole genome shotgun (WGS) entry which is preliminary data.</text>
</comment>
<organism evidence="3 4">
    <name type="scientific">Oceanococcus atlanticus</name>
    <dbReference type="NCBI Taxonomy" id="1317117"/>
    <lineage>
        <taxon>Bacteria</taxon>
        <taxon>Pseudomonadati</taxon>
        <taxon>Pseudomonadota</taxon>
        <taxon>Gammaproteobacteria</taxon>
        <taxon>Chromatiales</taxon>
        <taxon>Oceanococcaceae</taxon>
        <taxon>Oceanococcus</taxon>
    </lineage>
</organism>
<dbReference type="RefSeq" id="WP_146680150.1">
    <property type="nucleotide sequence ID" value="NZ_AQQV01000001.1"/>
</dbReference>
<feature type="compositionally biased region" description="Basic and acidic residues" evidence="1">
    <location>
        <begin position="61"/>
        <end position="86"/>
    </location>
</feature>
<dbReference type="STRING" id="1317117.ATO7_04800"/>
<feature type="chain" id="PRO_5013254254" evidence="2">
    <location>
        <begin position="28"/>
        <end position="100"/>
    </location>
</feature>
<dbReference type="Proteomes" id="UP000192342">
    <property type="component" value="Unassembled WGS sequence"/>
</dbReference>
<evidence type="ECO:0000313" key="3">
    <source>
        <dbReference type="EMBL" id="ORE89169.1"/>
    </source>
</evidence>
<evidence type="ECO:0000256" key="1">
    <source>
        <dbReference type="SAM" id="MobiDB-lite"/>
    </source>
</evidence>
<evidence type="ECO:0000256" key="2">
    <source>
        <dbReference type="SAM" id="SignalP"/>
    </source>
</evidence>
<feature type="signal peptide" evidence="2">
    <location>
        <begin position="1"/>
        <end position="27"/>
    </location>
</feature>
<reference evidence="3 4" key="1">
    <citation type="submission" date="2013-04" db="EMBL/GenBank/DDBJ databases">
        <title>Oceanococcus atlanticus 22II-S10r2 Genome Sequencing.</title>
        <authorList>
            <person name="Lai Q."/>
            <person name="Li G."/>
            <person name="Shao Z."/>
        </authorList>
    </citation>
    <scope>NUCLEOTIDE SEQUENCE [LARGE SCALE GENOMIC DNA]</scope>
    <source>
        <strain evidence="3 4">22II-S10r2</strain>
    </source>
</reference>
<keyword evidence="2" id="KW-0732">Signal</keyword>
<keyword evidence="4" id="KW-1185">Reference proteome</keyword>
<proteinExistence type="predicted"/>
<gene>
    <name evidence="3" type="ORF">ATO7_04800</name>
</gene>